<feature type="repeat" description="HEAT" evidence="10">
    <location>
        <begin position="2137"/>
        <end position="2170"/>
    </location>
</feature>
<proteinExistence type="inferred from homology"/>
<dbReference type="GO" id="GO:0030686">
    <property type="term" value="C:90S preribosome"/>
    <property type="evidence" value="ECO:0007669"/>
    <property type="project" value="TreeGrafter"/>
</dbReference>
<dbReference type="InterPro" id="IPR016024">
    <property type="entry name" value="ARM-type_fold"/>
</dbReference>
<keyword evidence="6" id="KW-0677">Repeat</keyword>
<evidence type="ECO:0000313" key="14">
    <source>
        <dbReference type="EMBL" id="CAG8469217.1"/>
    </source>
</evidence>
<dbReference type="Gene3D" id="1.25.10.10">
    <property type="entry name" value="Leucine-rich Repeat Variant"/>
    <property type="match status" value="3"/>
</dbReference>
<dbReference type="GO" id="GO:0000462">
    <property type="term" value="P:maturation of SSU-rRNA from tricistronic rRNA transcript (SSU-rRNA, 5.8S rRNA, LSU-rRNA)"/>
    <property type="evidence" value="ECO:0007669"/>
    <property type="project" value="TreeGrafter"/>
</dbReference>
<dbReference type="GO" id="GO:0030515">
    <property type="term" value="F:snoRNA binding"/>
    <property type="evidence" value="ECO:0007669"/>
    <property type="project" value="TreeGrafter"/>
</dbReference>
<dbReference type="InterPro" id="IPR000357">
    <property type="entry name" value="HEAT"/>
</dbReference>
<evidence type="ECO:0000256" key="5">
    <source>
        <dbReference type="ARBA" id="ARBA00022552"/>
    </source>
</evidence>
<dbReference type="InterPro" id="IPR058584">
    <property type="entry name" value="IMB1_TNPO1-like_TPR"/>
</dbReference>
<gene>
    <name evidence="14" type="ORF">AGERDE_LOCUS2652</name>
</gene>
<comment type="function">
    <text evidence="11">Involved in nucleolar processing of pre-18S ribosomal RNA.</text>
</comment>
<comment type="similarity">
    <text evidence="2 11">Belongs to the HEATR1/UTP10 family.</text>
</comment>
<dbReference type="GO" id="GO:0034455">
    <property type="term" value="C:t-UTP complex"/>
    <property type="evidence" value="ECO:0007669"/>
    <property type="project" value="TreeGrafter"/>
</dbReference>
<feature type="domain" description="BP28 C-terminal" evidence="13">
    <location>
        <begin position="1890"/>
        <end position="2035"/>
    </location>
</feature>
<protein>
    <recommendedName>
        <fullName evidence="3 11">U3 small nucleolar RNA-associated protein 10</fullName>
    </recommendedName>
</protein>
<accession>A0A9N8W033</accession>
<evidence type="ECO:0000256" key="4">
    <source>
        <dbReference type="ARBA" id="ARBA00022517"/>
    </source>
</evidence>
<feature type="compositionally biased region" description="Basic and acidic residues" evidence="12">
    <location>
        <begin position="1202"/>
        <end position="1224"/>
    </location>
</feature>
<dbReference type="Pfam" id="PF23243">
    <property type="entry name" value="HEAT_HEATR1"/>
    <property type="match status" value="1"/>
</dbReference>
<evidence type="ECO:0000256" key="3">
    <source>
        <dbReference type="ARBA" id="ARBA00015399"/>
    </source>
</evidence>
<dbReference type="PROSITE" id="PS50077">
    <property type="entry name" value="HEAT_REPEAT"/>
    <property type="match status" value="2"/>
</dbReference>
<dbReference type="EMBL" id="CAJVPL010000228">
    <property type="protein sequence ID" value="CAG8469217.1"/>
    <property type="molecule type" value="Genomic_DNA"/>
</dbReference>
<dbReference type="SUPFAM" id="SSF48371">
    <property type="entry name" value="ARM repeat"/>
    <property type="match status" value="2"/>
</dbReference>
<feature type="repeat" description="HEAT" evidence="10">
    <location>
        <begin position="872"/>
        <end position="910"/>
    </location>
</feature>
<evidence type="ECO:0000313" key="15">
    <source>
        <dbReference type="Proteomes" id="UP000789831"/>
    </source>
</evidence>
<sequence length="2176" mass="248940">MSSSLVTQLQDIASGSALKGNLFHLQKTRASYLFDPKQAAEYDLNAIHSIGVSGLEELKIIDKVFVDFENTIFSESMKTVDRTLQTKEDNERLDKSIGHFLSLLSPYFLIKPAGKALEWLIRRFRINEFNVNDILACILPYHETYSFVTMVSILHLNTNDQWSFLQQIQQKRQPLDRASLIKMCIKDTAMLQFICEIAVNSKHTFKTLISFYVAVIIHYIQNIPKLTDNNLAVLLPYIMDSCKKNKSTDLRIGTFMIICQITNKAELSSDTVSGLILRILKSNPQIELHSLLCIVHICQTQESVTKFSSRITKRFQKFPDLEAHLAKISEKYQMDRFLKIFFTSFISRLLKKDFDADFLIKTLQKVPISPYIVGIICSSIMDFYIAEKKARHNLDVVMLQNLLRLLQAKYSTELGIALESKLKTINQNNVGASKEINDALYKFVADTYKKTVHEPISEVGTTLLLSVNHAEPNIRLVAFRKMVEMIQNEDSEFVNNSTEFIRSTLLARLHDDNEDVFNLLLTVPQILIKYIPITKLLQSLMEIIESPMYTSETKSKIYNFLIEHYWTLSNHPKDDDFSDTNILLILLKNLLVTKQNKEQSAKFLKKLGTLQDVDLVNGVEKVAELLEHDRKGKSSSIKHDSRLVGVNISIIKILSDNLASCRNIESGIEVYMQALQSDSITLCFLTILVLNRAASLLEGDRKLRIVTKLLAHILKNLSSPKNENENTPDCNFIVQDGLPPETLVSEIISNISSSATETMLRVFTLMNLVSSLKPITGHKMSWLKKQEEENRTILVDLFKAIITGPDINCTDIIIKQFFVTHFSDDVIQFCCNILITDESSDILKIRSLQIANAYICTYTRPETSSQIDFQLIIPSLMTALTDPNPATRKSALSCLESIYAVYSKDKPKNTEINGTSKASKKNVHTFGTTDFYGDDNKSGEIEDLTISRKVISNFVKDLIGHRDEVLGDHTYIRRFVAKELNEEKNDNKRLLSFFLSHVKAFSETVARIKILEILSLVDSQAKLKTLYPLMEDTLALIVNNIQDTGNMFSIKLMELLIRCFTEKSVSLLDKDDKYSTFFVSLLKSKAPSGNEKDTDGLIKPIVYAALSQISGKLFAFLTNEKQQDVFSSILDFATSSDSYDFTKECKDALKRISIPAKLVQKELSDINKNLEDIQTAHQNEANNSKKHAQDQFEEPNTKRARHEYQQDESPDRVLTESTQEKANTKELAPQTSKHILPLHRLSTILELLQCKPKPDIDEVSSLASFFALLTTLFKYKLSDDSISVDFIVQLILGRLTEIVKISTRKTNAQLYYQLDLSIVGDYLLESRNSQIQNQCLLFISAVAVLEPIYVLNKIMPLFTAFLEETGLQQDNEYSNSIIRHTMELVLPVVIKQKEKQSNREAASSNPALRAKEILGIFVYAIDRMPRTRRVPILTTLIQALGENDFLYAITGMLLSSACTPQPGKFQVLEASYISELCLTLMEQFSLESQIRSVIRLFEELLILPNNIKHRYKKLSPTHGIPIDDYLFQIYGQTTANILHLKNISVKFVNSLFTQDEFLMGLLEWENEDMNYQTQIQDLFLKLSEVMLKLSLDLESYQSSSSALADMIKEISTSISGVLFTIHGLVPNPSFVSITRALLNHTDLKIRSKAITLLHEHLINYESNNNLNNEPSTQIIEILSDLNSLIATNNEGTNVENLICKQNAMNCLSSFIHRFVSGNEELFTQCVTPVISEAVLQHQNVNLRISSIACLAHICHEIGLRIVPFLPQLMPQLLNLLQSSLNDPGSENHQLNMAILATFEAIVTNVPSFVAPYLPQLLEYLLHPAMYQDQYDKEHIIEIYENIFTSISTNIEPRILLPQYFDIYQKVVEFGTGSIILLLKVLEKMVISVKGEVLLDYRTDVFKFLLLPFDYRRMHKNHELEEILKVEDQAISVFYNFLLKLNEDLFKPLFLWMVDWATTDPSLGTDIDYRLTFLFRLINHLLKEMQHIFSPYYRSVVDICIAKLQDYKEGRRQFDDLWNYIVDSLQKYFMHEKNVFETTEKYKNIMHPLVDQLLGSVDHEHQHQEQYEDRITQHLMPCLVQLANNLDDPEKLDLLHKQVLLHMHPRTSSVQVRLGALRVMRELYEKLGEAFSDFFPEAVPHLVELTEDDDQRVEMSNAELIRIIEKLVGQSFDDFLQ</sequence>
<evidence type="ECO:0000256" key="12">
    <source>
        <dbReference type="SAM" id="MobiDB-lite"/>
    </source>
</evidence>
<dbReference type="InterPro" id="IPR011989">
    <property type="entry name" value="ARM-like"/>
</dbReference>
<comment type="caution">
    <text evidence="14">The sequence shown here is derived from an EMBL/GenBank/DDBJ whole genome shotgun (WGS) entry which is preliminary data.</text>
</comment>
<name>A0A9N8W033_9GLOM</name>
<keyword evidence="15" id="KW-1185">Reference proteome</keyword>
<dbReference type="Pfam" id="PF02985">
    <property type="entry name" value="HEAT"/>
    <property type="match status" value="1"/>
</dbReference>
<comment type="subunit">
    <text evidence="11">Component of the ribosomal small subunit (SSU) processome.</text>
</comment>
<keyword evidence="8 11" id="KW-0539">Nucleus</keyword>
<organism evidence="14 15">
    <name type="scientific">Ambispora gerdemannii</name>
    <dbReference type="NCBI Taxonomy" id="144530"/>
    <lineage>
        <taxon>Eukaryota</taxon>
        <taxon>Fungi</taxon>
        <taxon>Fungi incertae sedis</taxon>
        <taxon>Mucoromycota</taxon>
        <taxon>Glomeromycotina</taxon>
        <taxon>Glomeromycetes</taxon>
        <taxon>Archaeosporales</taxon>
        <taxon>Ambisporaceae</taxon>
        <taxon>Ambispora</taxon>
    </lineage>
</organism>
<dbReference type="InterPro" id="IPR012954">
    <property type="entry name" value="BP28_C_dom"/>
</dbReference>
<dbReference type="Pfam" id="PF12397">
    <property type="entry name" value="U3snoRNP10"/>
    <property type="match status" value="1"/>
</dbReference>
<dbReference type="InterPro" id="IPR040191">
    <property type="entry name" value="UTP10"/>
</dbReference>
<dbReference type="InterPro" id="IPR021133">
    <property type="entry name" value="HEAT_type_2"/>
</dbReference>
<dbReference type="OrthoDB" id="31183at2759"/>
<keyword evidence="5 11" id="KW-0698">rRNA processing</keyword>
<evidence type="ECO:0000256" key="7">
    <source>
        <dbReference type="ARBA" id="ARBA00022990"/>
    </source>
</evidence>
<evidence type="ECO:0000256" key="9">
    <source>
        <dbReference type="ARBA" id="ARBA00023274"/>
    </source>
</evidence>
<evidence type="ECO:0000256" key="1">
    <source>
        <dbReference type="ARBA" id="ARBA00004604"/>
    </source>
</evidence>
<keyword evidence="9 11" id="KW-0687">Ribonucleoprotein</keyword>
<evidence type="ECO:0000256" key="2">
    <source>
        <dbReference type="ARBA" id="ARBA00010559"/>
    </source>
</evidence>
<dbReference type="Proteomes" id="UP000789831">
    <property type="component" value="Unassembled WGS sequence"/>
</dbReference>
<evidence type="ECO:0000256" key="11">
    <source>
        <dbReference type="RuleBase" id="RU367065"/>
    </source>
</evidence>
<dbReference type="Pfam" id="PF25574">
    <property type="entry name" value="TPR_IMB1"/>
    <property type="match status" value="1"/>
</dbReference>
<dbReference type="GO" id="GO:0032040">
    <property type="term" value="C:small-subunit processome"/>
    <property type="evidence" value="ECO:0007669"/>
    <property type="project" value="TreeGrafter"/>
</dbReference>
<evidence type="ECO:0000256" key="10">
    <source>
        <dbReference type="PROSITE-ProRule" id="PRU00103"/>
    </source>
</evidence>
<dbReference type="InterPro" id="IPR056473">
    <property type="entry name" value="HEAT_Utp10/HEAT1"/>
</dbReference>
<evidence type="ECO:0000256" key="6">
    <source>
        <dbReference type="ARBA" id="ARBA00022737"/>
    </source>
</evidence>
<dbReference type="PANTHER" id="PTHR13457">
    <property type="entry name" value="BAP28"/>
    <property type="match status" value="1"/>
</dbReference>
<dbReference type="InterPro" id="IPR022125">
    <property type="entry name" value="U3snoRNP10_N"/>
</dbReference>
<evidence type="ECO:0000259" key="13">
    <source>
        <dbReference type="SMART" id="SM01036"/>
    </source>
</evidence>
<dbReference type="Pfam" id="PF08146">
    <property type="entry name" value="BP28CT"/>
    <property type="match status" value="1"/>
</dbReference>
<dbReference type="PANTHER" id="PTHR13457:SF1">
    <property type="entry name" value="HEAT REPEAT-CONTAINING PROTEIN 1"/>
    <property type="match status" value="1"/>
</dbReference>
<feature type="region of interest" description="Disordered" evidence="12">
    <location>
        <begin position="1180"/>
        <end position="1229"/>
    </location>
</feature>
<reference evidence="14" key="1">
    <citation type="submission" date="2021-06" db="EMBL/GenBank/DDBJ databases">
        <authorList>
            <person name="Kallberg Y."/>
            <person name="Tangrot J."/>
            <person name="Rosling A."/>
        </authorList>
    </citation>
    <scope>NUCLEOTIDE SEQUENCE</scope>
    <source>
        <strain evidence="14">MT106</strain>
    </source>
</reference>
<keyword evidence="4 11" id="KW-0690">Ribosome biogenesis</keyword>
<dbReference type="GO" id="GO:0045943">
    <property type="term" value="P:positive regulation of transcription by RNA polymerase I"/>
    <property type="evidence" value="ECO:0007669"/>
    <property type="project" value="TreeGrafter"/>
</dbReference>
<dbReference type="SMART" id="SM01036">
    <property type="entry name" value="BP28CT"/>
    <property type="match status" value="1"/>
</dbReference>
<keyword evidence="7" id="KW-0007">Acetylation</keyword>
<comment type="subcellular location">
    <subcellularLocation>
        <location evidence="1 11">Nucleus</location>
        <location evidence="1 11">Nucleolus</location>
    </subcellularLocation>
</comment>
<evidence type="ECO:0000256" key="8">
    <source>
        <dbReference type="ARBA" id="ARBA00023242"/>
    </source>
</evidence>